<dbReference type="Gene3D" id="3.40.50.12780">
    <property type="entry name" value="N-terminal domain of ligase-like"/>
    <property type="match status" value="1"/>
</dbReference>
<protein>
    <submittedName>
        <fullName evidence="3">Fatty-acid--CoA ligase FadD5</fullName>
    </submittedName>
    <submittedName>
        <fullName evidence="4">Fatty-acyl-CoA synthase</fullName>
        <ecNumber evidence="4">6.2.1.-</ecNumber>
    </submittedName>
</protein>
<dbReference type="GO" id="GO:0016878">
    <property type="term" value="F:acid-thiol ligase activity"/>
    <property type="evidence" value="ECO:0007669"/>
    <property type="project" value="UniProtKB-ARBA"/>
</dbReference>
<evidence type="ECO:0000313" key="4">
    <source>
        <dbReference type="EMBL" id="MBB4774218.1"/>
    </source>
</evidence>
<reference evidence="4 5" key="2">
    <citation type="submission" date="2020-08" db="EMBL/GenBank/DDBJ databases">
        <title>Sequencing the genomes of 1000 actinobacteria strains.</title>
        <authorList>
            <person name="Klenk H.-P."/>
        </authorList>
    </citation>
    <scope>NUCLEOTIDE SEQUENCE [LARGE SCALE GENOMIC DNA]</scope>
    <source>
        <strain evidence="4 5">DSM 44772</strain>
    </source>
</reference>
<keyword evidence="6" id="KW-1185">Reference proteome</keyword>
<dbReference type="Gene3D" id="3.30.300.30">
    <property type="match status" value="1"/>
</dbReference>
<dbReference type="InterPro" id="IPR050237">
    <property type="entry name" value="ATP-dep_AMP-bd_enzyme"/>
</dbReference>
<evidence type="ECO:0000259" key="1">
    <source>
        <dbReference type="Pfam" id="PF00501"/>
    </source>
</evidence>
<evidence type="ECO:0000313" key="5">
    <source>
        <dbReference type="Proteomes" id="UP000549343"/>
    </source>
</evidence>
<dbReference type="EMBL" id="JACHMV010000001">
    <property type="protein sequence ID" value="MBB4774218.1"/>
    <property type="molecule type" value="Genomic_DNA"/>
</dbReference>
<dbReference type="InterPro" id="IPR025110">
    <property type="entry name" value="AMP-bd_C"/>
</dbReference>
<gene>
    <name evidence="3" type="primary">fadD5</name>
    <name evidence="4" type="ORF">F4557_002636</name>
    <name evidence="3" type="ORF">GCM10009546_21480</name>
</gene>
<feature type="domain" description="AMP-dependent synthetase/ligase" evidence="1">
    <location>
        <begin position="20"/>
        <end position="383"/>
    </location>
</feature>
<evidence type="ECO:0000313" key="6">
    <source>
        <dbReference type="Proteomes" id="UP001501427"/>
    </source>
</evidence>
<proteinExistence type="predicted"/>
<dbReference type="RefSeq" id="WP_184882764.1">
    <property type="nucleotide sequence ID" value="NZ_BAAAHD010000020.1"/>
</dbReference>
<dbReference type="Proteomes" id="UP000549343">
    <property type="component" value="Unassembled WGS sequence"/>
</dbReference>
<dbReference type="InterPro" id="IPR042099">
    <property type="entry name" value="ANL_N_sf"/>
</dbReference>
<dbReference type="PANTHER" id="PTHR43767:SF1">
    <property type="entry name" value="NONRIBOSOMAL PEPTIDE SYNTHASE PES1 (EUROFUNG)-RELATED"/>
    <property type="match status" value="1"/>
</dbReference>
<reference evidence="3 6" key="1">
    <citation type="journal article" date="2019" name="Int. J. Syst. Evol. Microbiol.">
        <title>The Global Catalogue of Microorganisms (GCM) 10K type strain sequencing project: providing services to taxonomists for standard genome sequencing and annotation.</title>
        <authorList>
            <consortium name="The Broad Institute Genomics Platform"/>
            <consortium name="The Broad Institute Genome Sequencing Center for Infectious Disease"/>
            <person name="Wu L."/>
            <person name="Ma J."/>
        </authorList>
    </citation>
    <scope>NUCLEOTIDE SEQUENCE [LARGE SCALE GENOMIC DNA]</scope>
    <source>
        <strain evidence="3 6">JCM 10667</strain>
    </source>
</reference>
<dbReference type="InterPro" id="IPR000873">
    <property type="entry name" value="AMP-dep_synth/lig_dom"/>
</dbReference>
<dbReference type="EMBL" id="BAAAHD010000020">
    <property type="protein sequence ID" value="GAA0559105.1"/>
    <property type="molecule type" value="Genomic_DNA"/>
</dbReference>
<sequence>MTASAAIHGARGQHWIAHLARHAHARPEVTALRCGEVSHTWRGLAGRVLRSGRALARLGVGPGDRVAFVMGNGVEYVESLLAVSAAGAVGVPVNPRLATGEVTYILRDCGASLVLTDGAYGGLAADAAKEDGIRVVDVTAPEDPLAADPLDGPAAGSPAGELAAIDVDEHRPALIMYTSGTTGHPKGAVLTHRNLLAQSQTNLIAFRFEMYDEVYLCASPLFHIGAIGGLAPALLAGATVVVMPTGAFDAGEHLDVMAEHRVTSVFLVPTQWQALVAEQLRRPRDLSRLRVAAWGAAPATDTLLKEMGEVFGDADMLALFGQTEMSPVTCVLEGKDARRKLGSVGRPAPGVWARVVDTEMNDVPAGGIGEIVYRGPGLMTGYWNLPEATAEAFAGGWFHSGDLVRVDDEGFVYVVDRLKDMVITGGENVYCAEVENVLASHPDIAEVAVVGRAHPKWGETPVAVVSPRPGRPVPSLEELRDHARRELAPYKLPTGVETVERLPRNASGKVLKFELRDGRVDDSVHG</sequence>
<reference evidence="3" key="3">
    <citation type="submission" date="2023-12" db="EMBL/GenBank/DDBJ databases">
        <authorList>
            <person name="Sun Q."/>
            <person name="Inoue M."/>
        </authorList>
    </citation>
    <scope>NUCLEOTIDE SEQUENCE</scope>
    <source>
        <strain evidence="3">JCM 10667</strain>
    </source>
</reference>
<accession>A0A7W7MX26</accession>
<feature type="domain" description="AMP-binding enzyme C-terminal" evidence="2">
    <location>
        <begin position="433"/>
        <end position="509"/>
    </location>
</feature>
<dbReference type="PANTHER" id="PTHR43767">
    <property type="entry name" value="LONG-CHAIN-FATTY-ACID--COA LIGASE"/>
    <property type="match status" value="1"/>
</dbReference>
<keyword evidence="4" id="KW-0436">Ligase</keyword>
<dbReference type="InterPro" id="IPR020845">
    <property type="entry name" value="AMP-binding_CS"/>
</dbReference>
<dbReference type="EC" id="6.2.1.-" evidence="4"/>
<dbReference type="CDD" id="cd17631">
    <property type="entry name" value="FACL_FadD13-like"/>
    <property type="match status" value="1"/>
</dbReference>
<dbReference type="InterPro" id="IPR045851">
    <property type="entry name" value="AMP-bd_C_sf"/>
</dbReference>
<dbReference type="SUPFAM" id="SSF56801">
    <property type="entry name" value="Acetyl-CoA synthetase-like"/>
    <property type="match status" value="1"/>
</dbReference>
<evidence type="ECO:0000259" key="2">
    <source>
        <dbReference type="Pfam" id="PF13193"/>
    </source>
</evidence>
<dbReference type="Proteomes" id="UP001501427">
    <property type="component" value="Unassembled WGS sequence"/>
</dbReference>
<name>A0A7W7MX26_9ACTN</name>
<dbReference type="Pfam" id="PF13193">
    <property type="entry name" value="AMP-binding_C"/>
    <property type="match status" value="1"/>
</dbReference>
<organism evidence="4 5">
    <name type="scientific">Actinomadura livida</name>
    <dbReference type="NCBI Taxonomy" id="79909"/>
    <lineage>
        <taxon>Bacteria</taxon>
        <taxon>Bacillati</taxon>
        <taxon>Actinomycetota</taxon>
        <taxon>Actinomycetes</taxon>
        <taxon>Streptosporangiales</taxon>
        <taxon>Thermomonosporaceae</taxon>
        <taxon>Actinomadura</taxon>
    </lineage>
</organism>
<dbReference type="AlphaFoldDB" id="A0A7W7MX26"/>
<dbReference type="PROSITE" id="PS00455">
    <property type="entry name" value="AMP_BINDING"/>
    <property type="match status" value="1"/>
</dbReference>
<evidence type="ECO:0000313" key="3">
    <source>
        <dbReference type="EMBL" id="GAA0559105.1"/>
    </source>
</evidence>
<dbReference type="Pfam" id="PF00501">
    <property type="entry name" value="AMP-binding"/>
    <property type="match status" value="1"/>
</dbReference>
<comment type="caution">
    <text evidence="4">The sequence shown here is derived from an EMBL/GenBank/DDBJ whole genome shotgun (WGS) entry which is preliminary data.</text>
</comment>